<dbReference type="PATRIC" id="fig|294.195.peg.6909"/>
<evidence type="ECO:0000313" key="2">
    <source>
        <dbReference type="EMBL" id="KWV67628.1"/>
    </source>
</evidence>
<keyword evidence="1" id="KW-0812">Transmembrane</keyword>
<comment type="caution">
    <text evidence="2">The sequence shown here is derived from an EMBL/GenBank/DDBJ whole genome shotgun (WGS) entry which is preliminary data.</text>
</comment>
<gene>
    <name evidence="2" type="ORF">PFL603g_06499</name>
</gene>
<dbReference type="Proteomes" id="UP000063434">
    <property type="component" value="Unassembled WGS sequence"/>
</dbReference>
<proteinExistence type="predicted"/>
<evidence type="ECO:0000313" key="3">
    <source>
        <dbReference type="Proteomes" id="UP000063434"/>
    </source>
</evidence>
<dbReference type="EMBL" id="LCYC01000099">
    <property type="protein sequence ID" value="KWV67628.1"/>
    <property type="molecule type" value="Genomic_DNA"/>
</dbReference>
<reference evidence="2 3" key="1">
    <citation type="submission" date="2015-05" db="EMBL/GenBank/DDBJ databases">
        <title>A genomic and transcriptomic approach to investigate the blue pigment phenotype in Pseudomonas fluorescens.</title>
        <authorList>
            <person name="Andreani N.A."/>
            <person name="Cardazzo B."/>
        </authorList>
    </citation>
    <scope>NUCLEOTIDE SEQUENCE [LARGE SCALE GENOMIC DNA]</scope>
    <source>
        <strain evidence="2 3">Ps_40</strain>
    </source>
</reference>
<keyword evidence="1" id="KW-0472">Membrane</keyword>
<dbReference type="AlphaFoldDB" id="A0A109KE67"/>
<evidence type="ECO:0000256" key="1">
    <source>
        <dbReference type="SAM" id="Phobius"/>
    </source>
</evidence>
<keyword evidence="1" id="KW-1133">Transmembrane helix</keyword>
<feature type="transmembrane region" description="Helical" evidence="1">
    <location>
        <begin position="163"/>
        <end position="183"/>
    </location>
</feature>
<dbReference type="RefSeq" id="WP_060766453.1">
    <property type="nucleotide sequence ID" value="NZ_LCYC01000099.1"/>
</dbReference>
<sequence length="193" mass="22141">MSFLETYGKEIFAVIVAAVPWLLDRFKGKARLQYSQSHSHNFLVQQPLFDPEGELVREVQTANTRSFIVHNAGRQTSTKVEIVFNWKPICNIWPLRHHTEHVMPDNRYAIVFDSLSPKESLFIHILSVNGELPNLTTVRSDQCVAQYVETQPMQVISRFKVRIFSALFYIGLFTCVYMILLGVQKLGLIPTTA</sequence>
<protein>
    <submittedName>
        <fullName evidence="2">Uncharacterized protein</fullName>
    </submittedName>
</protein>
<name>A0A109KE67_PSEFL</name>
<accession>A0A109KE67</accession>
<organism evidence="2 3">
    <name type="scientific">Pseudomonas fluorescens</name>
    <dbReference type="NCBI Taxonomy" id="294"/>
    <lineage>
        <taxon>Bacteria</taxon>
        <taxon>Pseudomonadati</taxon>
        <taxon>Pseudomonadota</taxon>
        <taxon>Gammaproteobacteria</taxon>
        <taxon>Pseudomonadales</taxon>
        <taxon>Pseudomonadaceae</taxon>
        <taxon>Pseudomonas</taxon>
    </lineage>
</organism>